<dbReference type="AlphaFoldDB" id="A0A6G1HEP9"/>
<evidence type="ECO:0000313" key="2">
    <source>
        <dbReference type="Proteomes" id="UP000800041"/>
    </source>
</evidence>
<proteinExistence type="predicted"/>
<sequence length="70" mass="7596">MTPDGRVLSATWAFEHLAPELLACRVPDSFWGGRELCDLSLPAALLTPNITGKLSDIVELGQLSERSNSK</sequence>
<keyword evidence="2" id="KW-1185">Reference proteome</keyword>
<gene>
    <name evidence="1" type="ORF">K402DRAFT_389092</name>
</gene>
<name>A0A6G1HEP9_9PEZI</name>
<protein>
    <submittedName>
        <fullName evidence="1">Uncharacterized protein</fullName>
    </submittedName>
</protein>
<dbReference type="EMBL" id="ML977139">
    <property type="protein sequence ID" value="KAF1991716.1"/>
    <property type="molecule type" value="Genomic_DNA"/>
</dbReference>
<evidence type="ECO:0000313" key="1">
    <source>
        <dbReference type="EMBL" id="KAF1991716.1"/>
    </source>
</evidence>
<accession>A0A6G1HEP9</accession>
<organism evidence="1 2">
    <name type="scientific">Aulographum hederae CBS 113979</name>
    <dbReference type="NCBI Taxonomy" id="1176131"/>
    <lineage>
        <taxon>Eukaryota</taxon>
        <taxon>Fungi</taxon>
        <taxon>Dikarya</taxon>
        <taxon>Ascomycota</taxon>
        <taxon>Pezizomycotina</taxon>
        <taxon>Dothideomycetes</taxon>
        <taxon>Pleosporomycetidae</taxon>
        <taxon>Aulographales</taxon>
        <taxon>Aulographaceae</taxon>
    </lineage>
</organism>
<dbReference type="Proteomes" id="UP000800041">
    <property type="component" value="Unassembled WGS sequence"/>
</dbReference>
<reference evidence="1" key="1">
    <citation type="journal article" date="2020" name="Stud. Mycol.">
        <title>101 Dothideomycetes genomes: a test case for predicting lifestyles and emergence of pathogens.</title>
        <authorList>
            <person name="Haridas S."/>
            <person name="Albert R."/>
            <person name="Binder M."/>
            <person name="Bloem J."/>
            <person name="Labutti K."/>
            <person name="Salamov A."/>
            <person name="Andreopoulos B."/>
            <person name="Baker S."/>
            <person name="Barry K."/>
            <person name="Bills G."/>
            <person name="Bluhm B."/>
            <person name="Cannon C."/>
            <person name="Castanera R."/>
            <person name="Culley D."/>
            <person name="Daum C."/>
            <person name="Ezra D."/>
            <person name="Gonzalez J."/>
            <person name="Henrissat B."/>
            <person name="Kuo A."/>
            <person name="Liang C."/>
            <person name="Lipzen A."/>
            <person name="Lutzoni F."/>
            <person name="Magnuson J."/>
            <person name="Mondo S."/>
            <person name="Nolan M."/>
            <person name="Ohm R."/>
            <person name="Pangilinan J."/>
            <person name="Park H.-J."/>
            <person name="Ramirez L."/>
            <person name="Alfaro M."/>
            <person name="Sun H."/>
            <person name="Tritt A."/>
            <person name="Yoshinaga Y."/>
            <person name="Zwiers L.-H."/>
            <person name="Turgeon B."/>
            <person name="Goodwin S."/>
            <person name="Spatafora J."/>
            <person name="Crous P."/>
            <person name="Grigoriev I."/>
        </authorList>
    </citation>
    <scope>NUCLEOTIDE SEQUENCE</scope>
    <source>
        <strain evidence="1">CBS 113979</strain>
    </source>
</reference>